<dbReference type="SMART" id="SM00560">
    <property type="entry name" value="LamGL"/>
    <property type="match status" value="1"/>
</dbReference>
<evidence type="ECO:0000256" key="2">
    <source>
        <dbReference type="ARBA" id="ARBA00022729"/>
    </source>
</evidence>
<dbReference type="SUPFAM" id="SSF49899">
    <property type="entry name" value="Concanavalin A-like lectins/glucanases"/>
    <property type="match status" value="1"/>
</dbReference>
<keyword evidence="3" id="KW-0677">Repeat</keyword>
<dbReference type="PROSITE" id="PS50923">
    <property type="entry name" value="SUSHI"/>
    <property type="match status" value="1"/>
</dbReference>
<feature type="compositionally biased region" description="Basic and acidic residues" evidence="7">
    <location>
        <begin position="44"/>
        <end position="53"/>
    </location>
</feature>
<dbReference type="InterPro" id="IPR000800">
    <property type="entry name" value="Notch_dom"/>
</dbReference>
<evidence type="ECO:0000256" key="6">
    <source>
        <dbReference type="PROSITE-ProRule" id="PRU00302"/>
    </source>
</evidence>
<dbReference type="Pfam" id="PF00084">
    <property type="entry name" value="Sushi"/>
    <property type="match status" value="3"/>
</dbReference>
<dbReference type="InterPro" id="IPR043543">
    <property type="entry name" value="PAPPA/PAPPA2"/>
</dbReference>
<name>A0A3M6U4P7_POCDA</name>
<feature type="signal peptide" evidence="8">
    <location>
        <begin position="1"/>
        <end position="29"/>
    </location>
</feature>
<dbReference type="GO" id="GO:0007166">
    <property type="term" value="P:cell surface receptor signaling pathway"/>
    <property type="evidence" value="ECO:0007669"/>
    <property type="project" value="TreeGrafter"/>
</dbReference>
<feature type="compositionally biased region" description="Basic and acidic residues" evidence="7">
    <location>
        <begin position="1545"/>
        <end position="1560"/>
    </location>
</feature>
<feature type="region of interest" description="Disordered" evidence="7">
    <location>
        <begin position="1544"/>
        <end position="1591"/>
    </location>
</feature>
<evidence type="ECO:0000313" key="12">
    <source>
        <dbReference type="Proteomes" id="UP000275408"/>
    </source>
</evidence>
<dbReference type="STRING" id="46731.A0A3M6U4P7"/>
<evidence type="ECO:0000259" key="10">
    <source>
        <dbReference type="PROSITE" id="PS50923"/>
    </source>
</evidence>
<evidence type="ECO:0000256" key="5">
    <source>
        <dbReference type="ARBA" id="ARBA00023180"/>
    </source>
</evidence>
<evidence type="ECO:0000259" key="9">
    <source>
        <dbReference type="PROSITE" id="PS50853"/>
    </source>
</evidence>
<feature type="domain" description="Sushi" evidence="10">
    <location>
        <begin position="1305"/>
        <end position="1373"/>
    </location>
</feature>
<gene>
    <name evidence="11" type="ORF">pdam_00018611</name>
</gene>
<feature type="compositionally biased region" description="Acidic residues" evidence="7">
    <location>
        <begin position="1561"/>
        <end position="1575"/>
    </location>
</feature>
<evidence type="ECO:0000256" key="3">
    <source>
        <dbReference type="ARBA" id="ARBA00022737"/>
    </source>
</evidence>
<sequence>MGDRGNKILLLTSLVFLLHFVMKIEMVHGNSVILNAMKAAEAEEDKHRSDCASKRRVKRHDHARFPQSPPTGSQFGNALSLLDDAVVRFTGSVKIPSHQFTVDFWMRPEGGQVSPVTVLGLFDDCSPDKKDGGWAIGLEEASTERSLRVFFRLRTQRSDNDTKLLSPRSVEPNVWLHVAATFNGKKMKLYVNQAKVGVSSEQSGHIFADGFDSYPCEHLEAGGDHSTGMFYRGLIDEVRLWSVAKSHKEIIKNVFAPIRDKEPYLDDLNLAMYESFAEKEKLNRNPKTRWVTVLGKPNILQSTIPGDANDFSIVKPPCGVTVCDNREIIRSYVKNKHLRGKKVVRYRVVNIMEDDGTNPMVTKKQLKAQHAHLNRAFKRYNITFQLSEWNIRNTSLRRRTVTYQCEREKIGDSRCNKQHCNYEITGNDGGDCDDPKIRCDAKKRGNGICDLECNKFYNAWDDGDCCNESVTDIYKTCFDPSSPNRAYMSEREYKTMVNLDNQDYLNVYLAQWSNDDLQGLATFPWDKSVHSIYGGTILGLKNFGRKQHLDALVHEFGHMLGLWHVHYGVTDLDCTDDCAETFPSLELGDLCSDTNPTPANNQCRDPVVNKSERTCGVRKFVDTPFSNYMSYTDDSCTDSFSEQQVARMHCYIDLIHQSWQGAKTTPSFIPIPPRVTSKTKDTVKLTWIPPLGTGGGNALKGCHECREDKVFQQYAVSAWSPCPSRPNGYWAPHQAIGAPDVAKPCIMSVVGWSPFRTQCSETFIEFGFKEAVIPTKLSVWVLFSSKDGITDIQLIFADGSKLSLGHFTAQCDAPLTIPLTPYSLTKKISNVRIYLKKEISTVIDAIQLTSSVDHPNCLKCDPMKYLVTRDPPFPEGSSVPVDTTQFEDSYLEPGQEYTYTVQAVTSQGLTGPPSPPLLYLPGQGFCGDGKVDKSIGEECDDGNLRDADGCNMQCKKEDVFHCTGHPSLCYRHDGDGICEQFEKKTSIKDCGFYTPEGFEDQWAVSVTVNPNYRESKCPPESVVLGPPPFDLVCQGSFDKEYQFAWGPCKGRGTLFRDGNYWLELTFNRSVVPAAIVLYLGSEGKGEYDFHDKNVKVELIGTNGRVMSAGNQRTNVSCKTNPEVIPVYHDMTEPFFYVRKVNISFTSPLVSIAAVALRSRAQFDVVEMARCKSDEVFSPHTQHCHKYNCERPSCQKPVVKHGSVKCEGTVEGQTCTVTCKPGYRPFRPFKIMCLDKKWEGITRACVPVNCGLPRIPNGKADCPHGQTFGKKCYIKCAQQTKMSAGEGSVTCEEDGKWSAQTAHCVMTCPHPVTPANSRPRENDCSDGKRTLFPGTSCKYQCKAGYSVKESDGARKIFKMRCTKSGRWTQPVCEPTKCPSISVMAMWYNCSNGNAMGSVCTSFCPGQEVHQVKCEETGKWSAPLKRCITAGRCSKPEAKGIIFLCNENFPGDTCNSRCETATNDVVDPDDEGNWQVSLKCTMKLDWFPDPSKLRCVPSCRIGDMKDGWCDAVNNNAHCRWDEGDCCQSTTSNRRVFRSYLCKPGECSCKDPNAKENNEKPRGDDEDDDEDDDNDDNNSEGSGSDEDRHLRTST</sequence>
<dbReference type="SMART" id="SM00032">
    <property type="entry name" value="CCP"/>
    <property type="match status" value="4"/>
</dbReference>
<dbReference type="Gene3D" id="2.60.120.200">
    <property type="match status" value="1"/>
</dbReference>
<dbReference type="SUPFAM" id="SSF49265">
    <property type="entry name" value="Fibronectin type III"/>
    <property type="match status" value="1"/>
</dbReference>
<feature type="compositionally biased region" description="Basic and acidic residues" evidence="7">
    <location>
        <begin position="1582"/>
        <end position="1591"/>
    </location>
</feature>
<dbReference type="SUPFAM" id="SSF55486">
    <property type="entry name" value="Metalloproteases ('zincins'), catalytic domain"/>
    <property type="match status" value="1"/>
</dbReference>
<dbReference type="Gene3D" id="2.60.40.10">
    <property type="entry name" value="Immunoglobulins"/>
    <property type="match status" value="1"/>
</dbReference>
<comment type="caution">
    <text evidence="6">Lacks conserved residue(s) required for the propagation of feature annotation.</text>
</comment>
<dbReference type="Pfam" id="PF25900">
    <property type="entry name" value="PAPPA"/>
    <property type="match status" value="1"/>
</dbReference>
<organism evidence="11 12">
    <name type="scientific">Pocillopora damicornis</name>
    <name type="common">Cauliflower coral</name>
    <name type="synonym">Millepora damicornis</name>
    <dbReference type="NCBI Taxonomy" id="46731"/>
    <lineage>
        <taxon>Eukaryota</taxon>
        <taxon>Metazoa</taxon>
        <taxon>Cnidaria</taxon>
        <taxon>Anthozoa</taxon>
        <taxon>Hexacorallia</taxon>
        <taxon>Scleractinia</taxon>
        <taxon>Astrocoeniina</taxon>
        <taxon>Pocilloporidae</taxon>
        <taxon>Pocillopora</taxon>
    </lineage>
</organism>
<dbReference type="InterPro" id="IPR024079">
    <property type="entry name" value="MetalloPept_cat_dom_sf"/>
</dbReference>
<dbReference type="PANTHER" id="PTHR46130:SF3">
    <property type="entry name" value="CHROMOSOME UNDETERMINED SCAFFOLD_33, WHOLE GENOME SHOTGUN SEQUENCE"/>
    <property type="match status" value="1"/>
</dbReference>
<evidence type="ECO:0000256" key="4">
    <source>
        <dbReference type="ARBA" id="ARBA00023157"/>
    </source>
</evidence>
<protein>
    <recommendedName>
        <fullName evidence="13">Pappalysin-1-like</fullName>
    </recommendedName>
</protein>
<feature type="domain" description="Fibronectin type-III" evidence="9">
    <location>
        <begin position="827"/>
        <end position="924"/>
    </location>
</feature>
<dbReference type="InterPro" id="IPR036116">
    <property type="entry name" value="FN3_sf"/>
</dbReference>
<dbReference type="Proteomes" id="UP000275408">
    <property type="component" value="Unassembled WGS sequence"/>
</dbReference>
<dbReference type="OrthoDB" id="536211at2759"/>
<keyword evidence="2 8" id="KW-0732">Signal</keyword>
<dbReference type="CDD" id="cd00033">
    <property type="entry name" value="CCP"/>
    <property type="match status" value="3"/>
</dbReference>
<dbReference type="SUPFAM" id="SSF57535">
    <property type="entry name" value="Complement control module/SCR domain"/>
    <property type="match status" value="3"/>
</dbReference>
<evidence type="ECO:0008006" key="13">
    <source>
        <dbReference type="Google" id="ProtNLM"/>
    </source>
</evidence>
<dbReference type="Gene3D" id="3.40.390.10">
    <property type="entry name" value="Collagenase (Catalytic Domain)"/>
    <property type="match status" value="1"/>
</dbReference>
<evidence type="ECO:0000256" key="8">
    <source>
        <dbReference type="SAM" id="SignalP"/>
    </source>
</evidence>
<keyword evidence="5" id="KW-0325">Glycoprotein</keyword>
<dbReference type="InterPro" id="IPR008754">
    <property type="entry name" value="Peptidase_M43"/>
</dbReference>
<dbReference type="Pfam" id="PF05572">
    <property type="entry name" value="Peptidase_M43"/>
    <property type="match status" value="1"/>
</dbReference>
<dbReference type="Pfam" id="PF13385">
    <property type="entry name" value="Laminin_G_3"/>
    <property type="match status" value="1"/>
</dbReference>
<dbReference type="InterPro" id="IPR006558">
    <property type="entry name" value="LamG-like"/>
</dbReference>
<keyword evidence="4" id="KW-1015">Disulfide bond</keyword>
<dbReference type="InterPro" id="IPR058897">
    <property type="entry name" value="PAPPA_SD_C"/>
</dbReference>
<keyword evidence="12" id="KW-1185">Reference proteome</keyword>
<keyword evidence="6" id="KW-0768">Sushi</keyword>
<evidence type="ECO:0000256" key="1">
    <source>
        <dbReference type="ARBA" id="ARBA00008721"/>
    </source>
</evidence>
<comment type="caution">
    <text evidence="11">The sequence shown here is derived from an EMBL/GenBank/DDBJ whole genome shotgun (WGS) entry which is preliminary data.</text>
</comment>
<dbReference type="GO" id="GO:0004222">
    <property type="term" value="F:metalloendopeptidase activity"/>
    <property type="evidence" value="ECO:0007669"/>
    <property type="project" value="TreeGrafter"/>
</dbReference>
<dbReference type="SMART" id="SM00004">
    <property type="entry name" value="NL"/>
    <property type="match status" value="3"/>
</dbReference>
<proteinExistence type="inferred from homology"/>
<dbReference type="CDD" id="cd00063">
    <property type="entry name" value="FN3"/>
    <property type="match status" value="1"/>
</dbReference>
<dbReference type="NCBIfam" id="TIGR02232">
    <property type="entry name" value="myxo_disulf_rpt"/>
    <property type="match status" value="1"/>
</dbReference>
<accession>A0A3M6U4P7</accession>
<dbReference type="PROSITE" id="PS50853">
    <property type="entry name" value="FN3"/>
    <property type="match status" value="1"/>
</dbReference>
<dbReference type="OMA" id="IWITYIS"/>
<feature type="chain" id="PRO_5018066269" description="Pappalysin-1-like" evidence="8">
    <location>
        <begin position="30"/>
        <end position="1591"/>
    </location>
</feature>
<feature type="region of interest" description="Disordered" evidence="7">
    <location>
        <begin position="44"/>
        <end position="70"/>
    </location>
</feature>
<dbReference type="InterPro" id="IPR003961">
    <property type="entry name" value="FN3_dom"/>
</dbReference>
<dbReference type="InterPro" id="IPR000436">
    <property type="entry name" value="Sushi_SCR_CCP_dom"/>
</dbReference>
<dbReference type="EMBL" id="RCHS01002244">
    <property type="protein sequence ID" value="RMX48665.1"/>
    <property type="molecule type" value="Genomic_DNA"/>
</dbReference>
<dbReference type="InterPro" id="IPR013320">
    <property type="entry name" value="ConA-like_dom_sf"/>
</dbReference>
<comment type="similarity">
    <text evidence="1">Belongs to the peptidase M43B family.</text>
</comment>
<dbReference type="InterPro" id="IPR035976">
    <property type="entry name" value="Sushi/SCR/CCP_sf"/>
</dbReference>
<dbReference type="InterPro" id="IPR011936">
    <property type="entry name" value="Myxo_disulph_rpt"/>
</dbReference>
<dbReference type="Gene3D" id="2.10.70.10">
    <property type="entry name" value="Complement Module, domain 1"/>
    <property type="match status" value="3"/>
</dbReference>
<evidence type="ECO:0000313" key="11">
    <source>
        <dbReference type="EMBL" id="RMX48665.1"/>
    </source>
</evidence>
<dbReference type="GO" id="GO:0006508">
    <property type="term" value="P:proteolysis"/>
    <property type="evidence" value="ECO:0007669"/>
    <property type="project" value="TreeGrafter"/>
</dbReference>
<dbReference type="PANTHER" id="PTHR46130">
    <property type="entry name" value="LAMGL DOMAIN-CONTAINING PROTEIN"/>
    <property type="match status" value="1"/>
</dbReference>
<dbReference type="GO" id="GO:0005615">
    <property type="term" value="C:extracellular space"/>
    <property type="evidence" value="ECO:0007669"/>
    <property type="project" value="TreeGrafter"/>
</dbReference>
<reference evidence="11 12" key="1">
    <citation type="journal article" date="2018" name="Sci. Rep.">
        <title>Comparative analysis of the Pocillopora damicornis genome highlights role of immune system in coral evolution.</title>
        <authorList>
            <person name="Cunning R."/>
            <person name="Bay R.A."/>
            <person name="Gillette P."/>
            <person name="Baker A.C."/>
            <person name="Traylor-Knowles N."/>
        </authorList>
    </citation>
    <scope>NUCLEOTIDE SEQUENCE [LARGE SCALE GENOMIC DNA]</scope>
    <source>
        <strain evidence="11">RSMAS</strain>
        <tissue evidence="11">Whole animal</tissue>
    </source>
</reference>
<evidence type="ECO:0000256" key="7">
    <source>
        <dbReference type="SAM" id="MobiDB-lite"/>
    </source>
</evidence>
<dbReference type="InterPro" id="IPR013783">
    <property type="entry name" value="Ig-like_fold"/>
</dbReference>